<evidence type="ECO:0000313" key="1">
    <source>
        <dbReference type="EMBL" id="BAU73893.1"/>
    </source>
</evidence>
<gene>
    <name evidence="1" type="ORF">KF707C_22050</name>
</gene>
<organism evidence="1 2">
    <name type="scientific">Metapseudomonas furukawaii</name>
    <name type="common">Pseudomonas furukawaii</name>
    <dbReference type="NCBI Taxonomy" id="1149133"/>
    <lineage>
        <taxon>Bacteria</taxon>
        <taxon>Pseudomonadati</taxon>
        <taxon>Pseudomonadota</taxon>
        <taxon>Gammaproteobacteria</taxon>
        <taxon>Pseudomonadales</taxon>
        <taxon>Pseudomonadaceae</taxon>
        <taxon>Metapseudomonas</taxon>
    </lineage>
</organism>
<accession>L8MG55</accession>
<reference evidence="1 2" key="2">
    <citation type="journal article" date="2017" name="Int. J. Syst. Evol. Microbiol.">
        <title>Pseudomonas furukawaii sp. nov., a polychlorinated biphenyl-degrading bacterium isolated from biphenyl-contaminated soil in Japan.</title>
        <authorList>
            <person name="Kimura N."/>
            <person name="Watanabe T."/>
            <person name="Suenaga H."/>
            <person name="Fujihara H."/>
            <person name="Futagami T."/>
            <person name="Goto M."/>
            <person name="Hanada S."/>
            <person name="Hirose J."/>
        </authorList>
    </citation>
    <scope>NUCLEOTIDE SEQUENCE [LARGE SCALE GENOMIC DNA]</scope>
    <source>
        <strain evidence="2">DSM 10086 / NBRC 110670 / KF707</strain>
    </source>
</reference>
<evidence type="ECO:0000313" key="2">
    <source>
        <dbReference type="Proteomes" id="UP000218554"/>
    </source>
</evidence>
<name>L8MG55_METFU</name>
<protein>
    <submittedName>
        <fullName evidence="1">Uncharacterized protein</fullName>
    </submittedName>
</protein>
<sequence>MTEQRALHGLRVHIQLLLKHGWQIVSREPLLLRRGGAHLRYHNGMLVSD</sequence>
<dbReference type="Proteomes" id="UP000218554">
    <property type="component" value="Chromosome"/>
</dbReference>
<dbReference type="RefSeq" id="WP_003449930.1">
    <property type="nucleotide sequence ID" value="NZ_AJMR01000084.1"/>
</dbReference>
<reference evidence="2" key="1">
    <citation type="submission" date="2015-05" db="EMBL/GenBank/DDBJ databases">
        <title>Draft genome sequencing of a biphenyl-degrading bacterium, Pseudomonas balearica KF707 (=NBRC110670).</title>
        <authorList>
            <person name="Kimura N."/>
            <person name="Hirose J."/>
            <person name="Watanabe T."/>
            <person name="Suenaga H."/>
            <person name="Fujihara H."/>
            <person name="Noguchi M."/>
            <person name="Hashimoto M."/>
            <person name="Shimodaira J."/>
            <person name="Tsuchikane K."/>
            <person name="Hosoyama A."/>
            <person name="Yamazoe A."/>
            <person name="Fujita N."/>
            <person name="Furukawa K."/>
        </authorList>
    </citation>
    <scope>NUCLEOTIDE SEQUENCE [LARGE SCALE GENOMIC DNA]</scope>
    <source>
        <strain evidence="2">DSM 10086 / NBRC 110670 / KF707</strain>
    </source>
</reference>
<proteinExistence type="predicted"/>
<dbReference type="KEGG" id="pfuw:KF707C_22050"/>
<accession>A0A143SPR3</accession>
<dbReference type="AlphaFoldDB" id="L8MG55"/>
<keyword evidence="2" id="KW-1185">Reference proteome</keyword>
<dbReference type="EMBL" id="AP014862">
    <property type="protein sequence ID" value="BAU73893.1"/>
    <property type="molecule type" value="Genomic_DNA"/>
</dbReference>